<evidence type="ECO:0000313" key="9">
    <source>
        <dbReference type="EMBL" id="NMP21693.1"/>
    </source>
</evidence>
<dbReference type="RefSeq" id="WP_169097313.1">
    <property type="nucleotide sequence ID" value="NZ_JABBVZ010000011.1"/>
</dbReference>
<feature type="domain" description="Aminotransferase class V" evidence="8">
    <location>
        <begin position="24"/>
        <end position="319"/>
    </location>
</feature>
<dbReference type="InterPro" id="IPR020578">
    <property type="entry name" value="Aminotrans_V_PyrdxlP_BS"/>
</dbReference>
<dbReference type="GO" id="GO:0008453">
    <property type="term" value="F:alanine-glyoxylate transaminase activity"/>
    <property type="evidence" value="ECO:0007669"/>
    <property type="project" value="TreeGrafter"/>
</dbReference>
<keyword evidence="3 5" id="KW-0663">Pyridoxal phosphate</keyword>
<keyword evidence="9" id="KW-0032">Aminotransferase</keyword>
<dbReference type="InterPro" id="IPR015422">
    <property type="entry name" value="PyrdxlP-dep_Trfase_small"/>
</dbReference>
<dbReference type="Gene3D" id="3.90.1150.10">
    <property type="entry name" value="Aspartate Aminotransferase, domain 1"/>
    <property type="match status" value="1"/>
</dbReference>
<comment type="caution">
    <text evidence="9">The sequence shown here is derived from an EMBL/GenBank/DDBJ whole genome shotgun (WGS) entry which is preliminary data.</text>
</comment>
<dbReference type="AlphaFoldDB" id="A0A7Y0Q137"/>
<name>A0A7Y0Q137_9FIRM</name>
<evidence type="ECO:0000313" key="10">
    <source>
        <dbReference type="Proteomes" id="UP000533476"/>
    </source>
</evidence>
<organism evidence="9 10">
    <name type="scientific">Sulfobacillus harzensis</name>
    <dbReference type="NCBI Taxonomy" id="2729629"/>
    <lineage>
        <taxon>Bacteria</taxon>
        <taxon>Bacillati</taxon>
        <taxon>Bacillota</taxon>
        <taxon>Clostridia</taxon>
        <taxon>Eubacteriales</taxon>
        <taxon>Clostridiales Family XVII. Incertae Sedis</taxon>
        <taxon>Sulfobacillus</taxon>
    </lineage>
</organism>
<accession>A0A7Y0Q137</accession>
<protein>
    <submittedName>
        <fullName evidence="9">Alanine--glyoxylate aminotransferase family protein</fullName>
    </submittedName>
</protein>
<evidence type="ECO:0000256" key="7">
    <source>
        <dbReference type="RuleBase" id="RU004504"/>
    </source>
</evidence>
<dbReference type="InterPro" id="IPR024169">
    <property type="entry name" value="SP_NH2Trfase/AEP_transaminase"/>
</dbReference>
<gene>
    <name evidence="9" type="ORF">HIJ39_04905</name>
</gene>
<dbReference type="InterPro" id="IPR015424">
    <property type="entry name" value="PyrdxlP-dep_Trfase"/>
</dbReference>
<dbReference type="EMBL" id="JABBVZ010000011">
    <property type="protein sequence ID" value="NMP21693.1"/>
    <property type="molecule type" value="Genomic_DNA"/>
</dbReference>
<reference evidence="9 10" key="1">
    <citation type="submission" date="2020-04" db="EMBL/GenBank/DDBJ databases">
        <authorList>
            <person name="Zhang R."/>
            <person name="Schippers A."/>
        </authorList>
    </citation>
    <scope>NUCLEOTIDE SEQUENCE [LARGE SCALE GENOMIC DNA]</scope>
    <source>
        <strain evidence="9 10">DSM 109850</strain>
    </source>
</reference>
<dbReference type="InterPro" id="IPR000192">
    <property type="entry name" value="Aminotrans_V_dom"/>
</dbReference>
<feature type="modified residue" description="N6-(pyridoxal phosphate)lysine" evidence="5">
    <location>
        <position position="189"/>
    </location>
</feature>
<dbReference type="PROSITE" id="PS00595">
    <property type="entry name" value="AA_TRANSFER_CLASS_5"/>
    <property type="match status" value="1"/>
</dbReference>
<feature type="binding site" evidence="4">
    <location>
        <position position="329"/>
    </location>
    <ligand>
        <name>substrate</name>
    </ligand>
</feature>
<evidence type="ECO:0000256" key="2">
    <source>
        <dbReference type="ARBA" id="ARBA00009236"/>
    </source>
</evidence>
<dbReference type="SUPFAM" id="SSF53383">
    <property type="entry name" value="PLP-dependent transferases"/>
    <property type="match status" value="1"/>
</dbReference>
<evidence type="ECO:0000256" key="6">
    <source>
        <dbReference type="RuleBase" id="RU004075"/>
    </source>
</evidence>
<keyword evidence="9" id="KW-0808">Transferase</keyword>
<evidence type="ECO:0000256" key="5">
    <source>
        <dbReference type="PIRSR" id="PIRSR000524-50"/>
    </source>
</evidence>
<keyword evidence="10" id="KW-1185">Reference proteome</keyword>
<dbReference type="PANTHER" id="PTHR21152">
    <property type="entry name" value="AMINOTRANSFERASE CLASS V"/>
    <property type="match status" value="1"/>
</dbReference>
<evidence type="ECO:0000256" key="4">
    <source>
        <dbReference type="PIRSR" id="PIRSR000524-1"/>
    </source>
</evidence>
<evidence type="ECO:0000256" key="1">
    <source>
        <dbReference type="ARBA" id="ARBA00001933"/>
    </source>
</evidence>
<dbReference type="InterPro" id="IPR015421">
    <property type="entry name" value="PyrdxlP-dep_Trfase_major"/>
</dbReference>
<dbReference type="PANTHER" id="PTHR21152:SF40">
    <property type="entry name" value="ALANINE--GLYOXYLATE AMINOTRANSFERASE"/>
    <property type="match status" value="1"/>
</dbReference>
<proteinExistence type="inferred from homology"/>
<dbReference type="GO" id="GO:0004760">
    <property type="term" value="F:L-serine-pyruvate transaminase activity"/>
    <property type="evidence" value="ECO:0007669"/>
    <property type="project" value="TreeGrafter"/>
</dbReference>
<dbReference type="Pfam" id="PF00266">
    <property type="entry name" value="Aminotran_5"/>
    <property type="match status" value="1"/>
</dbReference>
<dbReference type="Proteomes" id="UP000533476">
    <property type="component" value="Unassembled WGS sequence"/>
</dbReference>
<evidence type="ECO:0000259" key="8">
    <source>
        <dbReference type="Pfam" id="PF00266"/>
    </source>
</evidence>
<dbReference type="PIRSF" id="PIRSF000524">
    <property type="entry name" value="SPT"/>
    <property type="match status" value="1"/>
</dbReference>
<comment type="similarity">
    <text evidence="2 6">Belongs to the class-V pyridoxal-phosphate-dependent aminotransferase family.</text>
</comment>
<dbReference type="GO" id="GO:0019265">
    <property type="term" value="P:glycine biosynthetic process, by transamination of glyoxylate"/>
    <property type="evidence" value="ECO:0007669"/>
    <property type="project" value="TreeGrafter"/>
</dbReference>
<comment type="cofactor">
    <cofactor evidence="1 5 7">
        <name>pyridoxal 5'-phosphate</name>
        <dbReference type="ChEBI" id="CHEBI:597326"/>
    </cofactor>
</comment>
<evidence type="ECO:0000256" key="3">
    <source>
        <dbReference type="ARBA" id="ARBA00022898"/>
    </source>
</evidence>
<sequence>MHILLPGPTPIPEAVQEALIRAMSDHRGTLFGQVDVKVRTELATLLGAPTKDHIAILPASGTGGLEAACENLLSPGDRALVVETGLFGRRFREVAEAHGVDVECVEIPWGQAFNPQEIAERVRQKPYRAILVTHNETSTGVLNPVEALAQAIGTDPGAPLMIVDSISGVPSIPLTLGPGLDVIIAASQKGFMCPPGLAILALSERARQSVVSDTRPGRFYFDLRPYLSGRLPYTPAIGLWHALHAALGLLRAEGAFARLQRHRMLRDMVRHFARAGGLTLLVEDAVASPTVTALGLPSEMNPGDLRRHLENAGLQIAGGLGLWHERAIRIGHVGHVDRADLAAGLTLMAPHLPHSEQALAAMIPFLKEA</sequence>
<dbReference type="Gene3D" id="3.40.640.10">
    <property type="entry name" value="Type I PLP-dependent aspartate aminotransferase-like (Major domain)"/>
    <property type="match status" value="1"/>
</dbReference>